<evidence type="ECO:0000313" key="4">
    <source>
        <dbReference type="Proteomes" id="UP001383192"/>
    </source>
</evidence>
<dbReference type="GO" id="GO:0005524">
    <property type="term" value="F:ATP binding"/>
    <property type="evidence" value="ECO:0007669"/>
    <property type="project" value="InterPro"/>
</dbReference>
<keyword evidence="4" id="KW-1185">Reference proteome</keyword>
<dbReference type="InterPro" id="IPR000719">
    <property type="entry name" value="Prot_kinase_dom"/>
</dbReference>
<dbReference type="PROSITE" id="PS00109">
    <property type="entry name" value="PROTEIN_KINASE_TYR"/>
    <property type="match status" value="1"/>
</dbReference>
<protein>
    <recommendedName>
        <fullName evidence="2">Protein kinase domain-containing protein</fullName>
    </recommendedName>
</protein>
<dbReference type="PANTHER" id="PTHR38248:SF2">
    <property type="entry name" value="FUNK1 11"/>
    <property type="match status" value="1"/>
</dbReference>
<feature type="compositionally biased region" description="Basic and acidic residues" evidence="1">
    <location>
        <begin position="696"/>
        <end position="707"/>
    </location>
</feature>
<comment type="caution">
    <text evidence="3">The sequence shown here is derived from an EMBL/GenBank/DDBJ whole genome shotgun (WGS) entry which is preliminary data.</text>
</comment>
<dbReference type="InterPro" id="IPR011009">
    <property type="entry name" value="Kinase-like_dom_sf"/>
</dbReference>
<dbReference type="EMBL" id="JAYKXP010000055">
    <property type="protein sequence ID" value="KAK7034682.1"/>
    <property type="molecule type" value="Genomic_DNA"/>
</dbReference>
<feature type="domain" description="Protein kinase" evidence="2">
    <location>
        <begin position="317"/>
        <end position="645"/>
    </location>
</feature>
<reference evidence="3 4" key="1">
    <citation type="submission" date="2024-01" db="EMBL/GenBank/DDBJ databases">
        <title>A draft genome for a cacao thread blight-causing isolate of Paramarasmius palmivorus.</title>
        <authorList>
            <person name="Baruah I.K."/>
            <person name="Bukari Y."/>
            <person name="Amoako-Attah I."/>
            <person name="Meinhardt L.W."/>
            <person name="Bailey B.A."/>
            <person name="Cohen S.P."/>
        </authorList>
    </citation>
    <scope>NUCLEOTIDE SEQUENCE [LARGE SCALE GENOMIC DNA]</scope>
    <source>
        <strain evidence="3 4">GH-12</strain>
    </source>
</reference>
<organism evidence="3 4">
    <name type="scientific">Paramarasmius palmivorus</name>
    <dbReference type="NCBI Taxonomy" id="297713"/>
    <lineage>
        <taxon>Eukaryota</taxon>
        <taxon>Fungi</taxon>
        <taxon>Dikarya</taxon>
        <taxon>Basidiomycota</taxon>
        <taxon>Agaricomycotina</taxon>
        <taxon>Agaricomycetes</taxon>
        <taxon>Agaricomycetidae</taxon>
        <taxon>Agaricales</taxon>
        <taxon>Marasmiineae</taxon>
        <taxon>Marasmiaceae</taxon>
        <taxon>Paramarasmius</taxon>
    </lineage>
</organism>
<sequence length="713" mass="81781">MDPDPKTKTPPPRSSQLPLDNPSESTPLKQTLASSQYASESFKGDARIAHVEIESRGKWYGPMHPSEFLDKFLPKNATSPRPPTFRKQSWKQAFERCNVEADMYRELTTLLQPYCTKIEVKTTADNPDDITWSHQTGIIKVDMSIYSKDNLPSPSQPLDITKLDAFLELKLHASYTGFDDKDGAPFEKEAAQSRHTRGQLATYAGATMASQFRTHVFCIEVAGNMARLIRIDRELAIVTRAFCWYEETHLVDFFWRFNCADRVVRGYDPSVTPADVFKDPDAATAVTMLPKCNRRTVLWKFEVYDENTDQTVVFYALLDTEGLSACPFGRYTRGFVAISADGKRVWLKETWRICLDDMKKEGVIYKDLHEHNVPHILTVVAHGDARVGGAPQETVSLTIPEFFEEKFPDCQLRPFCHYYIVFKEVCRPLNEFDTTWEFVNAMKDGMEAHRAAYDRVKILHRDVSAGNILIRHDGQEGFLIDWDFSKEVTDDESPRQRERTGTWQFMSAKLLLGTAKRHTRADDLESFFYVLCWLTLNYTPHGIAPNAVEKFMKLWFDFRLIDRETGWSGGGDIKRKGIMTRDMKTAGLPVGPLQQLICEFEDLVAVRYDFPPTEEDREDYEILKAAHKDNPTRIQRHKIYRYDLFVADLETWNYIYSCFCKALEDPSKLADQRVGRSIQNILVVAGAGSANSGSKRTGDHIPSEHGRSDKRRR</sequence>
<dbReference type="SUPFAM" id="SSF56112">
    <property type="entry name" value="Protein kinase-like (PK-like)"/>
    <property type="match status" value="1"/>
</dbReference>
<dbReference type="Gene3D" id="1.10.510.10">
    <property type="entry name" value="Transferase(Phosphotransferase) domain 1"/>
    <property type="match status" value="1"/>
</dbReference>
<evidence type="ECO:0000259" key="2">
    <source>
        <dbReference type="PROSITE" id="PS50011"/>
    </source>
</evidence>
<dbReference type="AlphaFoldDB" id="A0AAW0C8S8"/>
<dbReference type="GO" id="GO:0004672">
    <property type="term" value="F:protein kinase activity"/>
    <property type="evidence" value="ECO:0007669"/>
    <property type="project" value="InterPro"/>
</dbReference>
<evidence type="ECO:0000256" key="1">
    <source>
        <dbReference type="SAM" id="MobiDB-lite"/>
    </source>
</evidence>
<dbReference type="Pfam" id="PF17667">
    <property type="entry name" value="Pkinase_fungal"/>
    <property type="match status" value="1"/>
</dbReference>
<feature type="region of interest" description="Disordered" evidence="1">
    <location>
        <begin position="688"/>
        <end position="713"/>
    </location>
</feature>
<feature type="compositionally biased region" description="Polar residues" evidence="1">
    <location>
        <begin position="14"/>
        <end position="37"/>
    </location>
</feature>
<name>A0AAW0C8S8_9AGAR</name>
<dbReference type="InterPro" id="IPR008266">
    <property type="entry name" value="Tyr_kinase_AS"/>
</dbReference>
<dbReference type="Proteomes" id="UP001383192">
    <property type="component" value="Unassembled WGS sequence"/>
</dbReference>
<accession>A0AAW0C8S8</accession>
<dbReference type="PANTHER" id="PTHR38248">
    <property type="entry name" value="FUNK1 6"/>
    <property type="match status" value="1"/>
</dbReference>
<dbReference type="InterPro" id="IPR040976">
    <property type="entry name" value="Pkinase_fungal"/>
</dbReference>
<feature type="region of interest" description="Disordered" evidence="1">
    <location>
        <begin position="1"/>
        <end position="37"/>
    </location>
</feature>
<dbReference type="PROSITE" id="PS50011">
    <property type="entry name" value="PROTEIN_KINASE_DOM"/>
    <property type="match status" value="1"/>
</dbReference>
<evidence type="ECO:0000313" key="3">
    <source>
        <dbReference type="EMBL" id="KAK7034682.1"/>
    </source>
</evidence>
<gene>
    <name evidence="3" type="ORF">VNI00_012089</name>
</gene>
<proteinExistence type="predicted"/>